<name>A0A2W5N2K7_RHOSU</name>
<dbReference type="AlphaFoldDB" id="A0A2W5N2K7"/>
<comment type="caution">
    <text evidence="1">The sequence shown here is derived from an EMBL/GenBank/DDBJ whole genome shotgun (WGS) entry which is preliminary data.</text>
</comment>
<protein>
    <submittedName>
        <fullName evidence="1">Alpha/beta hydrolase</fullName>
    </submittedName>
</protein>
<dbReference type="Gene3D" id="3.40.50.1820">
    <property type="entry name" value="alpha/beta hydrolase"/>
    <property type="match status" value="1"/>
</dbReference>
<dbReference type="Proteomes" id="UP000249185">
    <property type="component" value="Unassembled WGS sequence"/>
</dbReference>
<reference evidence="1 2" key="1">
    <citation type="submission" date="2017-08" db="EMBL/GenBank/DDBJ databases">
        <title>Infants hospitalized years apart are colonized by the same room-sourced microbial strains.</title>
        <authorList>
            <person name="Brooks B."/>
            <person name="Olm M.R."/>
            <person name="Firek B.A."/>
            <person name="Baker R."/>
            <person name="Thomas B.C."/>
            <person name="Morowitz M.J."/>
            <person name="Banfield J.F."/>
        </authorList>
    </citation>
    <scope>NUCLEOTIDE SEQUENCE [LARGE SCALE GENOMIC DNA]</scope>
    <source>
        <strain evidence="1">S2_005_002_R2_34</strain>
    </source>
</reference>
<dbReference type="PANTHER" id="PTHR36837:SF2">
    <property type="entry name" value="POLY(3-HYDROXYALKANOATE) POLYMERASE SUBUNIT PHAC"/>
    <property type="match status" value="1"/>
</dbReference>
<keyword evidence="1" id="KW-0378">Hydrolase</keyword>
<organism evidence="1 2">
    <name type="scientific">Rhodovulum sulfidophilum</name>
    <name type="common">Rhodobacter sulfidophilus</name>
    <dbReference type="NCBI Taxonomy" id="35806"/>
    <lineage>
        <taxon>Bacteria</taxon>
        <taxon>Pseudomonadati</taxon>
        <taxon>Pseudomonadota</taxon>
        <taxon>Alphaproteobacteria</taxon>
        <taxon>Rhodobacterales</taxon>
        <taxon>Paracoccaceae</taxon>
        <taxon>Rhodovulum</taxon>
    </lineage>
</organism>
<accession>A0A2W5N2K7</accession>
<sequence length="776" mass="85107">MIDQIGESAAGAELMWRAAARQATTIAGGHDARLRRSAGRLAAGIEDAAARLSRGGLPADWAAYLLDRAQRAVLTLDTLRERGDVFVAHEAAGCPPVLVYDYEVVVDGRDLGRPCNYLLLRIVPPEGVTVIDTKRPYVIIDPRAGHGAGIGGFKFDSQVGVALSRGNPVYFVGFRRDPEPGQTLADVTRAEAEFVREVMRRHPDSPKPVVIGNCQGGWATLLLAITNPDLTGPIVLNGAPVGPWSGEVGTNPMRYNAGVTGGAWQAMFLSDIGGGVFDGAHLVMNFENLNPSRNYVGKYYDLFAAVDTDRERFLDFERWWGGFFRLNESEIRWIVEQLFVGNRLARNTAQLEPGRPLDIKAVRAPIIVFASRGDNITPPQQALNWIVDTYPDVDEIRVRGQRIVYMLHEEVGHLGIFVSASVARKEHTQVSSVMRTIESLAPGLYEMKIESAEGQGIDRAFTVAFYERTLGDLREIDENRADEAAFGAVDRFSETQAEIYDVLVRPLVKAMVTPATAEAGRALHPLRASRAVMSGRNPMTLPLRLMAGLVAGDRRAADAANPFVAAEGAAMDMMIQAIDLGRDLRDAFREQAFFALWNAPWARTYGASRARPRTLKDPAELRALPEVVIALGHLREGGFAHAVIRMLVLLAESRGSVRRDRLERSAQVLAGDEPFRSIPVDERRRIIDEQTLIASFAGEEAITTLRDLLPSQAERELALRVARYVPGRVEEMAPHTLELLMRLHEVLGVPAGFDDVLEDPLATPGDGEGSPRTAAE</sequence>
<evidence type="ECO:0000313" key="1">
    <source>
        <dbReference type="EMBL" id="PZQ47626.1"/>
    </source>
</evidence>
<dbReference type="PANTHER" id="PTHR36837">
    <property type="entry name" value="POLY(3-HYDROXYALKANOATE) POLYMERASE SUBUNIT PHAC"/>
    <property type="match status" value="1"/>
</dbReference>
<dbReference type="InterPro" id="IPR029058">
    <property type="entry name" value="AB_hydrolase_fold"/>
</dbReference>
<proteinExistence type="predicted"/>
<dbReference type="EMBL" id="QFPW01000016">
    <property type="protein sequence ID" value="PZQ47626.1"/>
    <property type="molecule type" value="Genomic_DNA"/>
</dbReference>
<dbReference type="GO" id="GO:0016787">
    <property type="term" value="F:hydrolase activity"/>
    <property type="evidence" value="ECO:0007669"/>
    <property type="project" value="UniProtKB-KW"/>
</dbReference>
<dbReference type="Pfam" id="PF11339">
    <property type="entry name" value="DUF3141"/>
    <property type="match status" value="1"/>
</dbReference>
<evidence type="ECO:0000313" key="2">
    <source>
        <dbReference type="Proteomes" id="UP000249185"/>
    </source>
</evidence>
<gene>
    <name evidence="1" type="ORF">DI556_16830</name>
</gene>
<dbReference type="SUPFAM" id="SSF53474">
    <property type="entry name" value="alpha/beta-Hydrolases"/>
    <property type="match status" value="1"/>
</dbReference>
<dbReference type="InterPro" id="IPR024501">
    <property type="entry name" value="DUF3141"/>
</dbReference>
<dbReference type="InterPro" id="IPR051321">
    <property type="entry name" value="PHA/PHB_synthase"/>
</dbReference>